<dbReference type="PANTHER" id="PTHR47563">
    <property type="entry name" value="PROTEIN FMP25, MITOCHONDRIAL"/>
    <property type="match status" value="1"/>
</dbReference>
<proteinExistence type="predicted"/>
<evidence type="ECO:0000313" key="3">
    <source>
        <dbReference type="Proteomes" id="UP000838763"/>
    </source>
</evidence>
<evidence type="ECO:0008006" key="4">
    <source>
        <dbReference type="Google" id="ProtNLM"/>
    </source>
</evidence>
<reference evidence="2" key="1">
    <citation type="submission" date="2022-11" db="EMBL/GenBank/DDBJ databases">
        <authorList>
            <person name="Scott C."/>
            <person name="Bruce N."/>
        </authorList>
    </citation>
    <scope>NUCLEOTIDE SEQUENCE</scope>
</reference>
<sequence length="456" mass="48313">MRPLSRPPPNSFFDDQVLRDLKLKADVGAAINEKGDLVLWGTSVSISNPEPIVTLQGKDLVKVALSSDRVLALASNGSVYSVPVSRQDQLSGQKLTPQGSLWGSSSKPETINYRLITPAALKGGEKVVEVSSGLEHCIMLTSKGRVFSAAASTQEFPSKGQLGVPGLTWETRPSGDYDQAHELTTLSNIPITQIAAGDLHSVLLSKTGKVFVFGDNIYGQLGFATSRGHQYVDTPVEVQLDKLYNKTNYVPRATSIAAGGMTTFFTVDATKVLTSGTVAPAAKDSPPQTFDVWACGSGLFGTLGGGKFVHAASQPVKVKSLSSVFEFDESTNKLAPVKISHLSAGTTHVCAVMDAKASARRSRDGVNHGGDVLFWGGNEQYQLGTGKRTNLNAPTYIAGLDSSTRNTDDALVAGGDQRLQLAPKRTVRLDNGKGRKVSAEQKVECGGLVTAVYSSV</sequence>
<name>A0A9P1HCT4_9PEZI</name>
<dbReference type="Pfam" id="PF13540">
    <property type="entry name" value="RCC1_2"/>
    <property type="match status" value="1"/>
</dbReference>
<feature type="repeat" description="RCC1" evidence="1">
    <location>
        <begin position="144"/>
        <end position="207"/>
    </location>
</feature>
<keyword evidence="3" id="KW-1185">Reference proteome</keyword>
<feature type="repeat" description="RCC1" evidence="1">
    <location>
        <begin position="208"/>
        <end position="269"/>
    </location>
</feature>
<dbReference type="PANTHER" id="PTHR47563:SF1">
    <property type="entry name" value="PROTEIN FMP25, MITOCHONDRIAL"/>
    <property type="match status" value="1"/>
</dbReference>
<dbReference type="PROSITE" id="PS00626">
    <property type="entry name" value="RCC1_2"/>
    <property type="match status" value="1"/>
</dbReference>
<feature type="repeat" description="RCC1" evidence="1">
    <location>
        <begin position="370"/>
        <end position="424"/>
    </location>
</feature>
<accession>A0A9P1HCT4</accession>
<dbReference type="GO" id="GO:0034551">
    <property type="term" value="P:mitochondrial respiratory chain complex III assembly"/>
    <property type="evidence" value="ECO:0007669"/>
    <property type="project" value="TreeGrafter"/>
</dbReference>
<dbReference type="InterPro" id="IPR053245">
    <property type="entry name" value="MitoProcess-Associated"/>
</dbReference>
<dbReference type="SUPFAM" id="SSF50985">
    <property type="entry name" value="RCC1/BLIP-II"/>
    <property type="match status" value="1"/>
</dbReference>
<dbReference type="Pfam" id="PF00415">
    <property type="entry name" value="RCC1"/>
    <property type="match status" value="1"/>
</dbReference>
<dbReference type="GO" id="GO:0005743">
    <property type="term" value="C:mitochondrial inner membrane"/>
    <property type="evidence" value="ECO:0007669"/>
    <property type="project" value="TreeGrafter"/>
</dbReference>
<dbReference type="Proteomes" id="UP000838763">
    <property type="component" value="Unassembled WGS sequence"/>
</dbReference>
<dbReference type="InterPro" id="IPR000408">
    <property type="entry name" value="Reg_chr_condens"/>
</dbReference>
<dbReference type="AlphaFoldDB" id="A0A9P1HCT4"/>
<dbReference type="InterPro" id="IPR009091">
    <property type="entry name" value="RCC1/BLIP-II"/>
</dbReference>
<comment type="caution">
    <text evidence="2">The sequence shown here is derived from an EMBL/GenBank/DDBJ whole genome shotgun (WGS) entry which is preliminary data.</text>
</comment>
<dbReference type="OrthoDB" id="10256179at2759"/>
<organism evidence="2 3">
    <name type="scientific">Parascedosporium putredinis</name>
    <dbReference type="NCBI Taxonomy" id="1442378"/>
    <lineage>
        <taxon>Eukaryota</taxon>
        <taxon>Fungi</taxon>
        <taxon>Dikarya</taxon>
        <taxon>Ascomycota</taxon>
        <taxon>Pezizomycotina</taxon>
        <taxon>Sordariomycetes</taxon>
        <taxon>Hypocreomycetidae</taxon>
        <taxon>Microascales</taxon>
        <taxon>Microascaceae</taxon>
        <taxon>Parascedosporium</taxon>
    </lineage>
</organism>
<dbReference type="PROSITE" id="PS50012">
    <property type="entry name" value="RCC1_3"/>
    <property type="match status" value="3"/>
</dbReference>
<dbReference type="EMBL" id="CALLCH030000021">
    <property type="protein sequence ID" value="CAI4220021.1"/>
    <property type="molecule type" value="Genomic_DNA"/>
</dbReference>
<protein>
    <recommendedName>
        <fullName evidence="4">Regulator of chromosome condensation 1/beta-lactamase-inhibitor protein II</fullName>
    </recommendedName>
</protein>
<dbReference type="Gene3D" id="2.130.10.30">
    <property type="entry name" value="Regulator of chromosome condensation 1/beta-lactamase-inhibitor protein II"/>
    <property type="match status" value="2"/>
</dbReference>
<evidence type="ECO:0000256" key="1">
    <source>
        <dbReference type="PROSITE-ProRule" id="PRU00235"/>
    </source>
</evidence>
<evidence type="ECO:0000313" key="2">
    <source>
        <dbReference type="EMBL" id="CAI4220021.1"/>
    </source>
</evidence>
<gene>
    <name evidence="2" type="ORF">PPNO1_LOCUS9562</name>
</gene>